<dbReference type="EMBL" id="JAPTGD010000002">
    <property type="protein sequence ID" value="MDU9693265.1"/>
    <property type="molecule type" value="Genomic_DNA"/>
</dbReference>
<comment type="caution">
    <text evidence="1">The sequence shown here is derived from an EMBL/GenBank/DDBJ whole genome shotgun (WGS) entry which is preliminary data.</text>
</comment>
<name>A0AAX6NCN7_PRIAR</name>
<evidence type="ECO:0000313" key="2">
    <source>
        <dbReference type="Proteomes" id="UP001269400"/>
    </source>
</evidence>
<dbReference type="AlphaFoldDB" id="A0AAX6NCN7"/>
<accession>A0AAX6NCN7</accession>
<organism evidence="1 2">
    <name type="scientific">Priestia aryabhattai</name>
    <name type="common">Bacillus aryabhattai</name>
    <dbReference type="NCBI Taxonomy" id="412384"/>
    <lineage>
        <taxon>Bacteria</taxon>
        <taxon>Bacillati</taxon>
        <taxon>Bacillota</taxon>
        <taxon>Bacilli</taxon>
        <taxon>Bacillales</taxon>
        <taxon>Bacillaceae</taxon>
        <taxon>Priestia</taxon>
    </lineage>
</organism>
<proteinExistence type="predicted"/>
<reference evidence="1" key="1">
    <citation type="journal article" date="2022" name="J Environ Chem Eng">
        <title>Biodegradation of petroleum oil using a constructed nonpathogenic and heavy metal-tolerant bacterial consortium isolated from marine sponges.</title>
        <authorList>
            <person name="Dechsakulwatana C."/>
            <person name="Rungsihiranrut A."/>
            <person name="Muangchinda C."/>
            <person name="Ningthoujam R."/>
            <person name="Klankeo P."/>
            <person name="Pinyakong O."/>
        </authorList>
    </citation>
    <scope>NUCLEOTIDE SEQUENCE</scope>
    <source>
        <strain evidence="1">TL01-2</strain>
    </source>
</reference>
<evidence type="ECO:0000313" key="1">
    <source>
        <dbReference type="EMBL" id="MDU9693265.1"/>
    </source>
</evidence>
<gene>
    <name evidence="1" type="ORF">O0Q50_19020</name>
</gene>
<reference evidence="1" key="2">
    <citation type="submission" date="2022-12" db="EMBL/GenBank/DDBJ databases">
        <authorList>
            <person name="Dechsakulwatana C."/>
            <person name="Rungsihiranrut A."/>
            <person name="Muangchinda C."/>
            <person name="Ningthoujam R."/>
            <person name="Klankeo P."/>
            <person name="Pinyakong O."/>
        </authorList>
    </citation>
    <scope>NUCLEOTIDE SEQUENCE</scope>
    <source>
        <strain evidence="1">TL01-2</strain>
    </source>
</reference>
<dbReference type="RefSeq" id="WP_316910493.1">
    <property type="nucleotide sequence ID" value="NZ_JAPTGD010000002.1"/>
</dbReference>
<sequence>MFKVKKPCNNCPFLKNSPMKLHKDRLPEIVEHLDDDGFFPCHKTIDYKEQMNEETGQVTEDLEKNQFCAGAITYLEKHNRPNTPLQVFQRIGRYDPEDYLKHKDKVIDSLEERSIW</sequence>
<dbReference type="Proteomes" id="UP001269400">
    <property type="component" value="Unassembled WGS sequence"/>
</dbReference>
<protein>
    <submittedName>
        <fullName evidence="1">Uncharacterized protein</fullName>
    </submittedName>
</protein>